<feature type="region of interest" description="Disordered" evidence="1">
    <location>
        <begin position="1"/>
        <end position="36"/>
    </location>
</feature>
<gene>
    <name evidence="3" type="ORF">HNQ77_000507</name>
</gene>
<evidence type="ECO:0000256" key="1">
    <source>
        <dbReference type="SAM" id="MobiDB-lite"/>
    </source>
</evidence>
<feature type="compositionally biased region" description="Basic and acidic residues" evidence="1">
    <location>
        <begin position="114"/>
        <end position="145"/>
    </location>
</feature>
<evidence type="ECO:0000313" key="3">
    <source>
        <dbReference type="EMBL" id="MBB6142569.1"/>
    </source>
</evidence>
<proteinExistence type="predicted"/>
<keyword evidence="2" id="KW-0472">Membrane</keyword>
<protein>
    <recommendedName>
        <fullName evidence="5">Transmembrane protein</fullName>
    </recommendedName>
</protein>
<feature type="region of interest" description="Disordered" evidence="1">
    <location>
        <begin position="256"/>
        <end position="280"/>
    </location>
</feature>
<feature type="transmembrane region" description="Helical" evidence="2">
    <location>
        <begin position="295"/>
        <end position="318"/>
    </location>
</feature>
<evidence type="ECO:0000256" key="2">
    <source>
        <dbReference type="SAM" id="Phobius"/>
    </source>
</evidence>
<dbReference type="Proteomes" id="UP000538666">
    <property type="component" value="Unassembled WGS sequence"/>
</dbReference>
<sequence length="333" mass="35040">MPVLPEAKVNAGQAVEVASRPQGEARPAAEADGQEESLNVTKVLNVKELATVFSAGSKNPGKSSLPVADSVPVRHVAAEAESADATKLLEVQNPATVVSTRSESAGEKNTIFDQKPEHDQRIAEDREGAEERADDAASVNSRDELNTQSVTAATFRKIKLHDLKSSEESTAAPSGDENSRAEEPQVADESGATRFFQAPGASQKEHVAAKTLSADVESSDWPTLCGAGQGVVSKFDPLVPDRPVLESSAFGSSKDVEEAVGKIQPGPQTSGGKGRSRLLSASVESEDGKSTMLKLIPVLTILNLCFTALLLGAVFRLVHVLGGMSQLVSLLHR</sequence>
<organism evidence="3 4">
    <name type="scientific">Silvibacterium bohemicum</name>
    <dbReference type="NCBI Taxonomy" id="1577686"/>
    <lineage>
        <taxon>Bacteria</taxon>
        <taxon>Pseudomonadati</taxon>
        <taxon>Acidobacteriota</taxon>
        <taxon>Terriglobia</taxon>
        <taxon>Terriglobales</taxon>
        <taxon>Acidobacteriaceae</taxon>
        <taxon>Silvibacterium</taxon>
    </lineage>
</organism>
<feature type="region of interest" description="Disordered" evidence="1">
    <location>
        <begin position="98"/>
        <end position="145"/>
    </location>
</feature>
<accession>A0A841JS12</accession>
<evidence type="ECO:0000313" key="4">
    <source>
        <dbReference type="Proteomes" id="UP000538666"/>
    </source>
</evidence>
<dbReference type="AlphaFoldDB" id="A0A841JS12"/>
<comment type="caution">
    <text evidence="3">The sequence shown here is derived from an EMBL/GenBank/DDBJ whole genome shotgun (WGS) entry which is preliminary data.</text>
</comment>
<feature type="region of interest" description="Disordered" evidence="1">
    <location>
        <begin position="164"/>
        <end position="189"/>
    </location>
</feature>
<dbReference type="EMBL" id="JACHEK010000001">
    <property type="protein sequence ID" value="MBB6142569.1"/>
    <property type="molecule type" value="Genomic_DNA"/>
</dbReference>
<name>A0A841JS12_9BACT</name>
<reference evidence="3 4" key="1">
    <citation type="submission" date="2020-08" db="EMBL/GenBank/DDBJ databases">
        <title>Genomic Encyclopedia of Type Strains, Phase IV (KMG-IV): sequencing the most valuable type-strain genomes for metagenomic binning, comparative biology and taxonomic classification.</title>
        <authorList>
            <person name="Goeker M."/>
        </authorList>
    </citation>
    <scope>NUCLEOTIDE SEQUENCE [LARGE SCALE GENOMIC DNA]</scope>
    <source>
        <strain evidence="3 4">DSM 103733</strain>
    </source>
</reference>
<keyword evidence="4" id="KW-1185">Reference proteome</keyword>
<keyword evidence="2" id="KW-1133">Transmembrane helix</keyword>
<evidence type="ECO:0008006" key="5">
    <source>
        <dbReference type="Google" id="ProtNLM"/>
    </source>
</evidence>
<keyword evidence="2" id="KW-0812">Transmembrane</keyword>